<organism evidence="1 2">
    <name type="scientific">Caballeronia hypogeia</name>
    <dbReference type="NCBI Taxonomy" id="1777140"/>
    <lineage>
        <taxon>Bacteria</taxon>
        <taxon>Pseudomonadati</taxon>
        <taxon>Pseudomonadota</taxon>
        <taxon>Betaproteobacteria</taxon>
        <taxon>Burkholderiales</taxon>
        <taxon>Burkholderiaceae</taxon>
        <taxon>Caballeronia</taxon>
    </lineage>
</organism>
<dbReference type="EMBL" id="FCOA02000057">
    <property type="protein sequence ID" value="SAK97271.1"/>
    <property type="molecule type" value="Genomic_DNA"/>
</dbReference>
<sequence>MAAGLRYGRYRVERVEWPQGEHRTVSLYPKPVGKVMRCEQCGVCCTQIHETTVRRVPDLPLFEYAVTQFYDLGWYTVKSIDKMRLRARLVKPEKPDWSAQRYRTMDEFALYKGHRYVTVVAVPAGGSAAFPTESLLARHSLALPTSAEHQRRGSAPCGAAIFQPGRCRWRPWVTECPEKSSTRLALGQQSND</sequence>
<keyword evidence="2" id="KW-1185">Reference proteome</keyword>
<evidence type="ECO:0000313" key="1">
    <source>
        <dbReference type="EMBL" id="SAK97271.1"/>
    </source>
</evidence>
<gene>
    <name evidence="1" type="ORF">AWB79_07444</name>
</gene>
<evidence type="ECO:0000313" key="2">
    <source>
        <dbReference type="Proteomes" id="UP000054851"/>
    </source>
</evidence>
<dbReference type="Proteomes" id="UP000054851">
    <property type="component" value="Unassembled WGS sequence"/>
</dbReference>
<comment type="caution">
    <text evidence="1">The sequence shown here is derived from an EMBL/GenBank/DDBJ whole genome shotgun (WGS) entry which is preliminary data.</text>
</comment>
<protein>
    <submittedName>
        <fullName evidence="1">ISBma1, transposase</fullName>
    </submittedName>
</protein>
<name>A0A158DRM3_9BURK</name>
<accession>A0A158DRM3</accession>
<reference evidence="1" key="1">
    <citation type="submission" date="2016-01" db="EMBL/GenBank/DDBJ databases">
        <authorList>
            <person name="Peeters C."/>
        </authorList>
    </citation>
    <scope>NUCLEOTIDE SEQUENCE</scope>
    <source>
        <strain evidence="1">LMG 29322</strain>
    </source>
</reference>
<proteinExistence type="predicted"/>
<dbReference type="AlphaFoldDB" id="A0A158DRM3"/>